<evidence type="ECO:0000313" key="2">
    <source>
        <dbReference type="EMBL" id="ROT40952.1"/>
    </source>
</evidence>
<feature type="compositionally biased region" description="Basic and acidic residues" evidence="1">
    <location>
        <begin position="45"/>
        <end position="54"/>
    </location>
</feature>
<organism evidence="2 3">
    <name type="scientific">Sodiomyces alkalinus (strain CBS 110278 / VKM F-3762 / F11)</name>
    <name type="common">Alkaliphilic filamentous fungus</name>
    <dbReference type="NCBI Taxonomy" id="1314773"/>
    <lineage>
        <taxon>Eukaryota</taxon>
        <taxon>Fungi</taxon>
        <taxon>Dikarya</taxon>
        <taxon>Ascomycota</taxon>
        <taxon>Pezizomycotina</taxon>
        <taxon>Sordariomycetes</taxon>
        <taxon>Hypocreomycetidae</taxon>
        <taxon>Glomerellales</taxon>
        <taxon>Plectosphaerellaceae</taxon>
        <taxon>Sodiomyces</taxon>
    </lineage>
</organism>
<name>A0A3N2Q2J7_SODAK</name>
<reference evidence="2 3" key="1">
    <citation type="journal article" date="2018" name="Mol. Ecol.">
        <title>The obligate alkalophilic soda-lake fungus Sodiomyces alkalinus has shifted to a protein diet.</title>
        <authorList>
            <person name="Grum-Grzhimaylo A.A."/>
            <person name="Falkoski D.L."/>
            <person name="van den Heuvel J."/>
            <person name="Valero-Jimenez C.A."/>
            <person name="Min B."/>
            <person name="Choi I.G."/>
            <person name="Lipzen A."/>
            <person name="Daum C.G."/>
            <person name="Aanen D.K."/>
            <person name="Tsang A."/>
            <person name="Henrissat B."/>
            <person name="Bilanenko E.N."/>
            <person name="de Vries R.P."/>
            <person name="van Kan J.A.L."/>
            <person name="Grigoriev I.V."/>
            <person name="Debets A.J.M."/>
        </authorList>
    </citation>
    <scope>NUCLEOTIDE SEQUENCE [LARGE SCALE GENOMIC DNA]</scope>
    <source>
        <strain evidence="2 3">F11</strain>
    </source>
</reference>
<dbReference type="RefSeq" id="XP_028468758.1">
    <property type="nucleotide sequence ID" value="XM_028611261.1"/>
</dbReference>
<accession>A0A3N2Q2J7</accession>
<protein>
    <submittedName>
        <fullName evidence="2">Uncharacterized protein</fullName>
    </submittedName>
</protein>
<evidence type="ECO:0000256" key="1">
    <source>
        <dbReference type="SAM" id="MobiDB-lite"/>
    </source>
</evidence>
<proteinExistence type="predicted"/>
<dbReference type="Proteomes" id="UP000272025">
    <property type="component" value="Unassembled WGS sequence"/>
</dbReference>
<sequence>MKLKSLFRRGKSEEEVDTVAEEPRNNERPPAPGNEFGTDEEPEEDYPRMEASRREVYTIGQVPARVPSIHSADCIRAVQSRQGSIVSIGSESLQPSEEKSRVSSWASSGVSVGIRGQTRLSSCRRTEG</sequence>
<evidence type="ECO:0000313" key="3">
    <source>
        <dbReference type="Proteomes" id="UP000272025"/>
    </source>
</evidence>
<feature type="compositionally biased region" description="Low complexity" evidence="1">
    <location>
        <begin position="102"/>
        <end position="111"/>
    </location>
</feature>
<dbReference type="EMBL" id="ML119052">
    <property type="protein sequence ID" value="ROT40952.1"/>
    <property type="molecule type" value="Genomic_DNA"/>
</dbReference>
<dbReference type="GeneID" id="39579739"/>
<keyword evidence="3" id="KW-1185">Reference proteome</keyword>
<dbReference type="AlphaFoldDB" id="A0A3N2Q2J7"/>
<feature type="region of interest" description="Disordered" evidence="1">
    <location>
        <begin position="1"/>
        <end position="54"/>
    </location>
</feature>
<feature type="region of interest" description="Disordered" evidence="1">
    <location>
        <begin position="89"/>
        <end position="111"/>
    </location>
</feature>
<gene>
    <name evidence="2" type="ORF">SODALDRAFT_330673</name>
</gene>